<sequence>MPAKIVNDNAGILDERVAGAFFVGTPPGDKLAPTTRNILCLGSVITCAPWPANAHHRAAPNRAARARRW</sequence>
<comment type="caution">
    <text evidence="1">The sequence shown here is derived from an EMBL/GenBank/DDBJ whole genome shotgun (WGS) entry which is preliminary data.</text>
</comment>
<protein>
    <submittedName>
        <fullName evidence="1">Uncharacterized protein</fullName>
    </submittedName>
</protein>
<gene>
    <name evidence="1" type="ORF">F1720_02160</name>
</gene>
<dbReference type="Proteomes" id="UP000325296">
    <property type="component" value="Unassembled WGS sequence"/>
</dbReference>
<reference evidence="1 2" key="1">
    <citation type="submission" date="2019-09" db="EMBL/GenBank/DDBJ databases">
        <title>Draft genome sequence of Pseudomonas brenneri CCUG 51514(T).</title>
        <authorList>
            <person name="Tunovic T."/>
            <person name="Pineiro-Iglesias B."/>
            <person name="Unosson C."/>
            <person name="Inganas E."/>
            <person name="Ohlen M."/>
            <person name="Cardew S."/>
            <person name="Jensie-Markopoulos S."/>
            <person name="Salva-Serra F."/>
            <person name="Jaen-Luchoro D."/>
            <person name="Svensson-Stadler L."/>
            <person name="Chun J."/>
            <person name="Moore E."/>
        </authorList>
    </citation>
    <scope>NUCLEOTIDE SEQUENCE [LARGE SCALE GENOMIC DNA]</scope>
    <source>
        <strain evidence="1 2">CCUG 51514</strain>
    </source>
</reference>
<organism evidence="1 2">
    <name type="scientific">Pseudomonas brenneri</name>
    <dbReference type="NCBI Taxonomy" id="129817"/>
    <lineage>
        <taxon>Bacteria</taxon>
        <taxon>Pseudomonadati</taxon>
        <taxon>Pseudomonadota</taxon>
        <taxon>Gammaproteobacteria</taxon>
        <taxon>Pseudomonadales</taxon>
        <taxon>Pseudomonadaceae</taxon>
        <taxon>Pseudomonas</taxon>
    </lineage>
</organism>
<proteinExistence type="predicted"/>
<evidence type="ECO:0000313" key="2">
    <source>
        <dbReference type="Proteomes" id="UP000325296"/>
    </source>
</evidence>
<evidence type="ECO:0000313" key="1">
    <source>
        <dbReference type="EMBL" id="KAA2233848.1"/>
    </source>
</evidence>
<dbReference type="EMBL" id="VUOL01000001">
    <property type="protein sequence ID" value="KAA2233848.1"/>
    <property type="molecule type" value="Genomic_DNA"/>
</dbReference>
<dbReference type="AlphaFoldDB" id="A0A5B2V4T4"/>
<accession>A0A5B2V4T4</accession>
<name>A0A5B2V4T4_9PSED</name>